<dbReference type="Proteomes" id="UP000640531">
    <property type="component" value="Unassembled WGS sequence"/>
</dbReference>
<accession>A0ABR8F9F7</accession>
<reference evidence="2 3" key="1">
    <citation type="journal article" date="2020" name="ISME J.">
        <title>Comparative genomics reveals insights into cyanobacterial evolution and habitat adaptation.</title>
        <authorList>
            <person name="Chen M.Y."/>
            <person name="Teng W.K."/>
            <person name="Zhao L."/>
            <person name="Hu C.X."/>
            <person name="Zhou Y.K."/>
            <person name="Han B.P."/>
            <person name="Song L.R."/>
            <person name="Shu W.S."/>
        </authorList>
    </citation>
    <scope>NUCLEOTIDE SEQUENCE [LARGE SCALE GENOMIC DNA]</scope>
    <source>
        <strain evidence="2 3">FACHB-196</strain>
    </source>
</reference>
<evidence type="ECO:0000313" key="3">
    <source>
        <dbReference type="Proteomes" id="UP000640531"/>
    </source>
</evidence>
<gene>
    <name evidence="2" type="ORF">H6G59_02840</name>
</gene>
<protein>
    <submittedName>
        <fullName evidence="2">DUF4935 domain-containing protein</fullName>
    </submittedName>
</protein>
<feature type="domain" description="PIN like" evidence="1">
    <location>
        <begin position="24"/>
        <end position="246"/>
    </location>
</feature>
<proteinExistence type="predicted"/>
<evidence type="ECO:0000259" key="1">
    <source>
        <dbReference type="Pfam" id="PF18476"/>
    </source>
</evidence>
<keyword evidence="3" id="KW-1185">Reference proteome</keyword>
<comment type="caution">
    <text evidence="2">The sequence shown here is derived from an EMBL/GenBank/DDBJ whole genome shotgun (WGS) entry which is preliminary data.</text>
</comment>
<sequence length="371" mass="44104">MRDLFPGYYQPTEEEFAELWEKCIFSFDTNVLLHIYRYSPKTRERLFDILQKFQERIWIPHQVAYEIHKNRLTVISDQSGAYKEIQTILDKNLAIGALKDPLFKNFKRHPFIDVNKIIEDIELVIKKIEDDLQVKKQAHPNYLESDDLWDKLIAIINGKIGQPYIKDKLKEIHKDAEQRFKDSVPPGYEDAKEKPAPDKYGDVVIWRQLIDYAKSEKKSLIFVTDDNKQDWWLKHDRKTVSPRPELVEEMRTEAGVRFYMYSADRFLDYAQKFLNLSEQPEVIEEAREIRGQDLESKPLLTEQNLSTKEELKKELQIVKEDQALLQIKLKKLQFPFHKSIFGKMEEYDIEEKLINLQRAQRLAEEKLAALE</sequence>
<evidence type="ECO:0000313" key="2">
    <source>
        <dbReference type="EMBL" id="MBD2566847.1"/>
    </source>
</evidence>
<dbReference type="InterPro" id="IPR041578">
    <property type="entry name" value="PIN_8"/>
</dbReference>
<dbReference type="EMBL" id="JACJST010000002">
    <property type="protein sequence ID" value="MBD2566847.1"/>
    <property type="molecule type" value="Genomic_DNA"/>
</dbReference>
<dbReference type="Pfam" id="PF18476">
    <property type="entry name" value="PIN_8"/>
    <property type="match status" value="1"/>
</dbReference>
<name>A0ABR8F9F7_9NOST</name>
<organism evidence="2 3">
    <name type="scientific">Anabaena lutea FACHB-196</name>
    <dbReference type="NCBI Taxonomy" id="2692881"/>
    <lineage>
        <taxon>Bacteria</taxon>
        <taxon>Bacillati</taxon>
        <taxon>Cyanobacteriota</taxon>
        <taxon>Cyanophyceae</taxon>
        <taxon>Nostocales</taxon>
        <taxon>Nostocaceae</taxon>
        <taxon>Anabaena</taxon>
    </lineage>
</organism>